<dbReference type="PANTHER" id="PTHR45527:SF1">
    <property type="entry name" value="FATTY ACID SYNTHASE"/>
    <property type="match status" value="1"/>
</dbReference>
<dbReference type="GO" id="GO:0047527">
    <property type="term" value="F:2,3-dihydroxybenzoate-serine ligase activity"/>
    <property type="evidence" value="ECO:0007669"/>
    <property type="project" value="TreeGrafter"/>
</dbReference>
<dbReference type="InterPro" id="IPR000873">
    <property type="entry name" value="AMP-dep_synth/lig_dom"/>
</dbReference>
<sequence>MGKVRCLWNMYGPTQTTVWSTTYEVKPNRSTRGEGTSELIGRPYPNTQVYILDQHLQPVPKLNEFVALSKLLKLMNWLL</sequence>
<dbReference type="AlphaFoldDB" id="A0A1D9G757"/>
<dbReference type="Gene3D" id="3.40.50.12780">
    <property type="entry name" value="N-terminal domain of ligase-like"/>
    <property type="match status" value="1"/>
</dbReference>
<dbReference type="PANTHER" id="PTHR45527">
    <property type="entry name" value="NONRIBOSOMAL PEPTIDE SYNTHETASE"/>
    <property type="match status" value="1"/>
</dbReference>
<accession>A0A1D9G757</accession>
<evidence type="ECO:0000313" key="2">
    <source>
        <dbReference type="EMBL" id="AOY83364.2"/>
    </source>
</evidence>
<dbReference type="Pfam" id="PF00501">
    <property type="entry name" value="AMP-binding"/>
    <property type="match status" value="1"/>
</dbReference>
<gene>
    <name evidence="2" type="ORF">BJP36_29040</name>
</gene>
<reference evidence="2" key="1">
    <citation type="journal article" date="2017" name="Proc. Natl. Acad. Sci. U.S.A.">
        <title>Comparative genomics uncovers the prolific and distinctive metabolic potential of the cyanobacterial genus Moorea.</title>
        <authorList>
            <person name="Leao T."/>
            <person name="Castelao G."/>
            <person name="Korobeynikov A."/>
            <person name="Monroe E.A."/>
            <person name="Podell S."/>
            <person name="Glukhov E."/>
            <person name="Allen E.E."/>
            <person name="Gerwick W.H."/>
            <person name="Gerwick L."/>
        </authorList>
    </citation>
    <scope>NUCLEOTIDE SEQUENCE</scope>
    <source>
        <strain evidence="2">JHB</strain>
    </source>
</reference>
<name>A0A1D9G757_MOOP1</name>
<dbReference type="GO" id="GO:0009366">
    <property type="term" value="C:enterobactin synthetase complex"/>
    <property type="evidence" value="ECO:0007669"/>
    <property type="project" value="TreeGrafter"/>
</dbReference>
<protein>
    <submittedName>
        <fullName evidence="2">AMP-binding protein</fullName>
    </submittedName>
</protein>
<dbReference type="GO" id="GO:0043041">
    <property type="term" value="P:amino acid activation for nonribosomal peptide biosynthetic process"/>
    <property type="evidence" value="ECO:0007669"/>
    <property type="project" value="TreeGrafter"/>
</dbReference>
<dbReference type="InterPro" id="IPR042099">
    <property type="entry name" value="ANL_N_sf"/>
</dbReference>
<dbReference type="GO" id="GO:0009239">
    <property type="term" value="P:enterobactin biosynthetic process"/>
    <property type="evidence" value="ECO:0007669"/>
    <property type="project" value="TreeGrafter"/>
</dbReference>
<dbReference type="Proteomes" id="UP000176944">
    <property type="component" value="Chromosome"/>
</dbReference>
<dbReference type="SUPFAM" id="SSF56801">
    <property type="entry name" value="Acetyl-CoA synthetase-like"/>
    <property type="match status" value="1"/>
</dbReference>
<evidence type="ECO:0000259" key="1">
    <source>
        <dbReference type="Pfam" id="PF00501"/>
    </source>
</evidence>
<dbReference type="GO" id="GO:0005829">
    <property type="term" value="C:cytosol"/>
    <property type="evidence" value="ECO:0007669"/>
    <property type="project" value="TreeGrafter"/>
</dbReference>
<organism evidence="2">
    <name type="scientific">Moorena producens (strain JHB)</name>
    <dbReference type="NCBI Taxonomy" id="1454205"/>
    <lineage>
        <taxon>Bacteria</taxon>
        <taxon>Bacillati</taxon>
        <taxon>Cyanobacteriota</taxon>
        <taxon>Cyanophyceae</taxon>
        <taxon>Coleofasciculales</taxon>
        <taxon>Coleofasciculaceae</taxon>
        <taxon>Moorena</taxon>
    </lineage>
</organism>
<proteinExistence type="predicted"/>
<feature type="domain" description="AMP-dependent synthetase/ligase" evidence="1">
    <location>
        <begin position="5"/>
        <end position="61"/>
    </location>
</feature>
<dbReference type="EMBL" id="CP017708">
    <property type="protein sequence ID" value="AOY83364.2"/>
    <property type="molecule type" value="Genomic_DNA"/>
</dbReference>
<dbReference type="GO" id="GO:0031177">
    <property type="term" value="F:phosphopantetheine binding"/>
    <property type="evidence" value="ECO:0007669"/>
    <property type="project" value="TreeGrafter"/>
</dbReference>
<reference evidence="2" key="2">
    <citation type="submission" date="2022-10" db="EMBL/GenBank/DDBJ databases">
        <authorList>
            <person name="Ngo T.-E."/>
        </authorList>
    </citation>
    <scope>NUCLEOTIDE SEQUENCE</scope>
    <source>
        <strain evidence="2">JHB</strain>
    </source>
</reference>